<evidence type="ECO:0000259" key="8">
    <source>
        <dbReference type="PROSITE" id="PS50931"/>
    </source>
</evidence>
<dbReference type="InterPro" id="IPR000847">
    <property type="entry name" value="LysR_HTH_N"/>
</dbReference>
<feature type="domain" description="HTH lysR-type" evidence="8">
    <location>
        <begin position="21"/>
        <end position="78"/>
    </location>
</feature>
<name>A0A1Q4HYG5_9MYCO</name>
<evidence type="ECO:0000256" key="6">
    <source>
        <dbReference type="ARBA" id="ARBA00040885"/>
    </source>
</evidence>
<dbReference type="GO" id="GO:0003677">
    <property type="term" value="F:DNA binding"/>
    <property type="evidence" value="ECO:0007669"/>
    <property type="project" value="UniProtKB-KW"/>
</dbReference>
<dbReference type="SUPFAM" id="SSF46785">
    <property type="entry name" value="Winged helix' DNA-binding domain"/>
    <property type="match status" value="1"/>
</dbReference>
<evidence type="ECO:0000256" key="3">
    <source>
        <dbReference type="ARBA" id="ARBA00023125"/>
    </source>
</evidence>
<dbReference type="Pfam" id="PF00126">
    <property type="entry name" value="HTH_1"/>
    <property type="match status" value="1"/>
</dbReference>
<evidence type="ECO:0000256" key="1">
    <source>
        <dbReference type="ARBA" id="ARBA00009437"/>
    </source>
</evidence>
<dbReference type="PANTHER" id="PTHR30346:SF0">
    <property type="entry name" value="HCA OPERON TRANSCRIPTIONAL ACTIVATOR HCAR"/>
    <property type="match status" value="1"/>
</dbReference>
<accession>A0A1Q4HYG5</accession>
<sequence length="329" mass="36056">MRGFIARFERCRVVSESPRTLDLRQLRYFLMVAEELNFGRAAQRLMIAGPSLSQQIKALERDLKVQLFERNHHSVALTPTGITLLPHVRALVDQADDLRRRARGFACSRPIRIGLVNRCPPGWAELARGVAPVIFDTWVMPSPAQAARVAVGNLDLALCHLATAELDAAGLIGRLAGVERLHAICAGSDARPVNAKDIAVLVEADAFSWSSWNSYARKFAEKTGAQPVSIEDGGLTGGAFFDHVRRLRRPVLNAPKGPSAPLPQDMTLRPVVDPVPLWTWSLVRRTSDERPVVAAVLDAFTKGVASLDLMGGARWVPDDDPHYPQSLSS</sequence>
<comment type="function">
    <text evidence="7">Required for the induction the katG gene for catalase. Involved in the response to hydrogen peroxide.</text>
</comment>
<comment type="caution">
    <text evidence="9">The sequence shown here is derived from an EMBL/GenBank/DDBJ whole genome shotgun (WGS) entry which is preliminary data.</text>
</comment>
<dbReference type="GO" id="GO:0003700">
    <property type="term" value="F:DNA-binding transcription factor activity"/>
    <property type="evidence" value="ECO:0007669"/>
    <property type="project" value="InterPro"/>
</dbReference>
<dbReference type="PANTHER" id="PTHR30346">
    <property type="entry name" value="TRANSCRIPTIONAL DUAL REGULATOR HCAR-RELATED"/>
    <property type="match status" value="1"/>
</dbReference>
<dbReference type="GO" id="GO:0032993">
    <property type="term" value="C:protein-DNA complex"/>
    <property type="evidence" value="ECO:0007669"/>
    <property type="project" value="TreeGrafter"/>
</dbReference>
<evidence type="ECO:0000313" key="10">
    <source>
        <dbReference type="Proteomes" id="UP000186438"/>
    </source>
</evidence>
<proteinExistence type="inferred from homology"/>
<organism evidence="9 10">
    <name type="scientific">Mycobacterium paraffinicum</name>
    <dbReference type="NCBI Taxonomy" id="53378"/>
    <lineage>
        <taxon>Bacteria</taxon>
        <taxon>Bacillati</taxon>
        <taxon>Actinomycetota</taxon>
        <taxon>Actinomycetes</taxon>
        <taxon>Mycobacteriales</taxon>
        <taxon>Mycobacteriaceae</taxon>
        <taxon>Mycobacterium</taxon>
    </lineage>
</organism>
<evidence type="ECO:0000256" key="4">
    <source>
        <dbReference type="ARBA" id="ARBA00023159"/>
    </source>
</evidence>
<dbReference type="Proteomes" id="UP000186438">
    <property type="component" value="Unassembled WGS sequence"/>
</dbReference>
<dbReference type="InterPro" id="IPR036390">
    <property type="entry name" value="WH_DNA-bd_sf"/>
</dbReference>
<evidence type="ECO:0000256" key="2">
    <source>
        <dbReference type="ARBA" id="ARBA00023015"/>
    </source>
</evidence>
<keyword evidence="3" id="KW-0238">DNA-binding</keyword>
<dbReference type="OrthoDB" id="3176554at2"/>
<dbReference type="RefSeq" id="WP_073873521.1">
    <property type="nucleotide sequence ID" value="NZ_MPNT01000005.1"/>
</dbReference>
<keyword evidence="2" id="KW-0805">Transcription regulation</keyword>
<evidence type="ECO:0000313" key="9">
    <source>
        <dbReference type="EMBL" id="OJZ74736.1"/>
    </source>
</evidence>
<dbReference type="EMBL" id="MPNT01000005">
    <property type="protein sequence ID" value="OJZ74736.1"/>
    <property type="molecule type" value="Genomic_DNA"/>
</dbReference>
<dbReference type="Gene3D" id="1.10.10.10">
    <property type="entry name" value="Winged helix-like DNA-binding domain superfamily/Winged helix DNA-binding domain"/>
    <property type="match status" value="1"/>
</dbReference>
<dbReference type="InterPro" id="IPR036388">
    <property type="entry name" value="WH-like_DNA-bd_sf"/>
</dbReference>
<protein>
    <recommendedName>
        <fullName evidence="6">Probable hydrogen peroxide-inducible genes activator</fullName>
    </recommendedName>
</protein>
<dbReference type="STRING" id="53378.BRW65_07995"/>
<keyword evidence="10" id="KW-1185">Reference proteome</keyword>
<dbReference type="PRINTS" id="PR00039">
    <property type="entry name" value="HTHLYSR"/>
</dbReference>
<evidence type="ECO:0000256" key="5">
    <source>
        <dbReference type="ARBA" id="ARBA00023163"/>
    </source>
</evidence>
<reference evidence="9 10" key="1">
    <citation type="submission" date="2016-11" db="EMBL/GenBank/DDBJ databases">
        <title>Genome sequences of unsequenced Mycobacteria.</title>
        <authorList>
            <person name="Greninger A.L."/>
            <person name="Fang F."/>
            <person name="Jerome K.R."/>
        </authorList>
    </citation>
    <scope>NUCLEOTIDE SEQUENCE [LARGE SCALE GENOMIC DNA]</scope>
    <source>
        <strain evidence="9 10">M11</strain>
    </source>
</reference>
<dbReference type="AlphaFoldDB" id="A0A1Q4HYG5"/>
<comment type="similarity">
    <text evidence="1">Belongs to the LysR transcriptional regulatory family.</text>
</comment>
<dbReference type="FunFam" id="1.10.10.10:FF:000001">
    <property type="entry name" value="LysR family transcriptional regulator"/>
    <property type="match status" value="1"/>
</dbReference>
<keyword evidence="5" id="KW-0804">Transcription</keyword>
<keyword evidence="4" id="KW-0010">Activator</keyword>
<evidence type="ECO:0000256" key="7">
    <source>
        <dbReference type="ARBA" id="ARBA00056658"/>
    </source>
</evidence>
<dbReference type="PROSITE" id="PS50931">
    <property type="entry name" value="HTH_LYSR"/>
    <property type="match status" value="1"/>
</dbReference>
<gene>
    <name evidence="9" type="ORF">BRW65_07995</name>
</gene>